<keyword evidence="5 9" id="KW-0456">Lyase</keyword>
<protein>
    <recommendedName>
        <fullName evidence="2">carbonic anhydrase</fullName>
        <ecNumber evidence="2">4.2.1.1</ecNumber>
    </recommendedName>
</protein>
<feature type="binding site" evidence="7">
    <location>
        <position position="151"/>
    </location>
    <ligand>
        <name>Zn(2+)</name>
        <dbReference type="ChEBI" id="CHEBI:29105"/>
    </ligand>
</feature>
<feature type="binding site" evidence="7">
    <location>
        <position position="148"/>
    </location>
    <ligand>
        <name>Zn(2+)</name>
        <dbReference type="ChEBI" id="CHEBI:29105"/>
    </ligand>
</feature>
<evidence type="ECO:0000256" key="8">
    <source>
        <dbReference type="SAM" id="SignalP"/>
    </source>
</evidence>
<keyword evidence="8" id="KW-0732">Signal</keyword>
<dbReference type="AlphaFoldDB" id="A0A6J4M4F4"/>
<evidence type="ECO:0000256" key="7">
    <source>
        <dbReference type="PIRSR" id="PIRSR601765-1"/>
    </source>
</evidence>
<dbReference type="SUPFAM" id="SSF53056">
    <property type="entry name" value="beta-carbonic anhydrase, cab"/>
    <property type="match status" value="1"/>
</dbReference>
<proteinExistence type="inferred from homology"/>
<comment type="similarity">
    <text evidence="1">Belongs to the beta-class carbonic anhydrase family.</text>
</comment>
<dbReference type="PROSITE" id="PS00704">
    <property type="entry name" value="PROK_CO2_ANHYDRASE_1"/>
    <property type="match status" value="1"/>
</dbReference>
<keyword evidence="3 7" id="KW-0479">Metal-binding</keyword>
<dbReference type="InterPro" id="IPR006311">
    <property type="entry name" value="TAT_signal"/>
</dbReference>
<evidence type="ECO:0000256" key="1">
    <source>
        <dbReference type="ARBA" id="ARBA00006217"/>
    </source>
</evidence>
<sequence length="236" mass="24638">MNTDNQTETGVSRRRALGLLALSGAAVAVGAAPATLHAADVFDPASITTPEQALAELMAGNARFVAGRTVGPNRSMARLKEVVPTQRPFAAVLSCADSRVPPEILFDQGFGDVFVCRAAGNIVTPELIGSLEFGTLVLGSKVLMVMGHTGCGAVKATIAGDAVPGQISTLYRHIQPAVDRVASRELEAVTRENVRVQARLLRTSSPVVAQLVRDKKLVVAGGVYDLATGRVTAVEV</sequence>
<dbReference type="EMBL" id="CADCTW010000167">
    <property type="protein sequence ID" value="CAA9350013.1"/>
    <property type="molecule type" value="Genomic_DNA"/>
</dbReference>
<dbReference type="Gene3D" id="3.40.1050.10">
    <property type="entry name" value="Carbonic anhydrase"/>
    <property type="match status" value="1"/>
</dbReference>
<evidence type="ECO:0000256" key="3">
    <source>
        <dbReference type="ARBA" id="ARBA00022723"/>
    </source>
</evidence>
<dbReference type="CDD" id="cd03378">
    <property type="entry name" value="beta_CA_cladeC"/>
    <property type="match status" value="1"/>
</dbReference>
<comment type="catalytic activity">
    <reaction evidence="6">
        <text>hydrogencarbonate + H(+) = CO2 + H2O</text>
        <dbReference type="Rhea" id="RHEA:10748"/>
        <dbReference type="ChEBI" id="CHEBI:15377"/>
        <dbReference type="ChEBI" id="CHEBI:15378"/>
        <dbReference type="ChEBI" id="CHEBI:16526"/>
        <dbReference type="ChEBI" id="CHEBI:17544"/>
        <dbReference type="EC" id="4.2.1.1"/>
    </reaction>
</comment>
<dbReference type="GO" id="GO:0015976">
    <property type="term" value="P:carbon utilization"/>
    <property type="evidence" value="ECO:0007669"/>
    <property type="project" value="InterPro"/>
</dbReference>
<dbReference type="GO" id="GO:0008270">
    <property type="term" value="F:zinc ion binding"/>
    <property type="evidence" value="ECO:0007669"/>
    <property type="project" value="InterPro"/>
</dbReference>
<comment type="cofactor">
    <cofactor evidence="7">
        <name>Zn(2+)</name>
        <dbReference type="ChEBI" id="CHEBI:29105"/>
    </cofactor>
    <text evidence="7">Binds 1 zinc ion per subunit.</text>
</comment>
<dbReference type="GO" id="GO:0004089">
    <property type="term" value="F:carbonate dehydratase activity"/>
    <property type="evidence" value="ECO:0007669"/>
    <property type="project" value="UniProtKB-EC"/>
</dbReference>
<evidence type="ECO:0000256" key="6">
    <source>
        <dbReference type="ARBA" id="ARBA00048348"/>
    </source>
</evidence>
<dbReference type="InterPro" id="IPR036874">
    <property type="entry name" value="Carbonic_anhydrase_sf"/>
</dbReference>
<dbReference type="PANTHER" id="PTHR11002">
    <property type="entry name" value="CARBONIC ANHYDRASE"/>
    <property type="match status" value="1"/>
</dbReference>
<reference evidence="9" key="1">
    <citation type="submission" date="2020-02" db="EMBL/GenBank/DDBJ databases">
        <authorList>
            <person name="Meier V. D."/>
        </authorList>
    </citation>
    <scope>NUCLEOTIDE SEQUENCE</scope>
    <source>
        <strain evidence="9">AVDCRST_MAG68</strain>
    </source>
</reference>
<gene>
    <name evidence="9" type="ORF">AVDCRST_MAG68-3622</name>
</gene>
<feature type="signal peptide" evidence="8">
    <location>
        <begin position="1"/>
        <end position="38"/>
    </location>
</feature>
<dbReference type="SMART" id="SM00947">
    <property type="entry name" value="Pro_CA"/>
    <property type="match status" value="1"/>
</dbReference>
<organism evidence="9">
    <name type="scientific">uncultured Gemmatimonadota bacterium</name>
    <dbReference type="NCBI Taxonomy" id="203437"/>
    <lineage>
        <taxon>Bacteria</taxon>
        <taxon>Pseudomonadati</taxon>
        <taxon>Gemmatimonadota</taxon>
        <taxon>environmental samples</taxon>
    </lineage>
</organism>
<name>A0A6J4M4F4_9BACT</name>
<evidence type="ECO:0000256" key="5">
    <source>
        <dbReference type="ARBA" id="ARBA00023239"/>
    </source>
</evidence>
<feature type="binding site" evidence="7">
    <location>
        <position position="97"/>
    </location>
    <ligand>
        <name>Zn(2+)</name>
        <dbReference type="ChEBI" id="CHEBI:29105"/>
    </ligand>
</feature>
<dbReference type="PANTHER" id="PTHR11002:SF76">
    <property type="entry name" value="CARBONIC ANHYDRASE"/>
    <property type="match status" value="1"/>
</dbReference>
<dbReference type="InterPro" id="IPR015892">
    <property type="entry name" value="Carbonic_anhydrase_CS"/>
</dbReference>
<dbReference type="PROSITE" id="PS51318">
    <property type="entry name" value="TAT"/>
    <property type="match status" value="1"/>
</dbReference>
<keyword evidence="4 7" id="KW-0862">Zinc</keyword>
<evidence type="ECO:0000256" key="4">
    <source>
        <dbReference type="ARBA" id="ARBA00022833"/>
    </source>
</evidence>
<dbReference type="EC" id="4.2.1.1" evidence="2"/>
<evidence type="ECO:0000313" key="9">
    <source>
        <dbReference type="EMBL" id="CAA9350013.1"/>
    </source>
</evidence>
<dbReference type="InterPro" id="IPR001765">
    <property type="entry name" value="Carbonic_anhydrase"/>
</dbReference>
<dbReference type="Pfam" id="PF00484">
    <property type="entry name" value="Pro_CA"/>
    <property type="match status" value="1"/>
</dbReference>
<feature type="binding site" evidence="7">
    <location>
        <position position="95"/>
    </location>
    <ligand>
        <name>Zn(2+)</name>
        <dbReference type="ChEBI" id="CHEBI:29105"/>
    </ligand>
</feature>
<evidence type="ECO:0000256" key="2">
    <source>
        <dbReference type="ARBA" id="ARBA00012925"/>
    </source>
</evidence>
<feature type="chain" id="PRO_5027116137" description="carbonic anhydrase" evidence="8">
    <location>
        <begin position="39"/>
        <end position="236"/>
    </location>
</feature>
<accession>A0A6J4M4F4</accession>